<keyword evidence="1" id="KW-0343">GTPase activation</keyword>
<dbReference type="GO" id="GO:0005096">
    <property type="term" value="F:GTPase activator activity"/>
    <property type="evidence" value="ECO:0007669"/>
    <property type="project" value="UniProtKB-KW"/>
</dbReference>
<evidence type="ECO:0000256" key="1">
    <source>
        <dbReference type="ARBA" id="ARBA00022468"/>
    </source>
</evidence>
<protein>
    <submittedName>
        <fullName evidence="2">Uncharacterized protein</fullName>
    </submittedName>
</protein>
<dbReference type="GO" id="GO:0001650">
    <property type="term" value="C:fibrillar center"/>
    <property type="evidence" value="ECO:0007669"/>
    <property type="project" value="TreeGrafter"/>
</dbReference>
<dbReference type="InterPro" id="IPR051576">
    <property type="entry name" value="PX-Rho_GAP"/>
</dbReference>
<dbReference type="GO" id="GO:0005654">
    <property type="term" value="C:nucleoplasm"/>
    <property type="evidence" value="ECO:0007669"/>
    <property type="project" value="TreeGrafter"/>
</dbReference>
<dbReference type="Proteomes" id="UP000287033">
    <property type="component" value="Unassembled WGS sequence"/>
</dbReference>
<dbReference type="AlphaFoldDB" id="A0A401SNK0"/>
<comment type="caution">
    <text evidence="2">The sequence shown here is derived from an EMBL/GenBank/DDBJ whole genome shotgun (WGS) entry which is preliminary data.</text>
</comment>
<dbReference type="GO" id="GO:0007264">
    <property type="term" value="P:small GTPase-mediated signal transduction"/>
    <property type="evidence" value="ECO:0007669"/>
    <property type="project" value="TreeGrafter"/>
</dbReference>
<dbReference type="GO" id="GO:0005794">
    <property type="term" value="C:Golgi apparatus"/>
    <property type="evidence" value="ECO:0007669"/>
    <property type="project" value="TreeGrafter"/>
</dbReference>
<dbReference type="EMBL" id="BEZZ01000403">
    <property type="protein sequence ID" value="GCC31975.1"/>
    <property type="molecule type" value="Genomic_DNA"/>
</dbReference>
<keyword evidence="3" id="KW-1185">Reference proteome</keyword>
<organism evidence="2 3">
    <name type="scientific">Chiloscyllium punctatum</name>
    <name type="common">Brownbanded bambooshark</name>
    <name type="synonym">Hemiscyllium punctatum</name>
    <dbReference type="NCBI Taxonomy" id="137246"/>
    <lineage>
        <taxon>Eukaryota</taxon>
        <taxon>Metazoa</taxon>
        <taxon>Chordata</taxon>
        <taxon>Craniata</taxon>
        <taxon>Vertebrata</taxon>
        <taxon>Chondrichthyes</taxon>
        <taxon>Elasmobranchii</taxon>
        <taxon>Galeomorphii</taxon>
        <taxon>Galeoidea</taxon>
        <taxon>Orectolobiformes</taxon>
        <taxon>Hemiscylliidae</taxon>
        <taxon>Chiloscyllium</taxon>
    </lineage>
</organism>
<dbReference type="GO" id="GO:0015629">
    <property type="term" value="C:actin cytoskeleton"/>
    <property type="evidence" value="ECO:0007669"/>
    <property type="project" value="TreeGrafter"/>
</dbReference>
<reference evidence="2 3" key="1">
    <citation type="journal article" date="2018" name="Nat. Ecol. Evol.">
        <title>Shark genomes provide insights into elasmobranch evolution and the origin of vertebrates.</title>
        <authorList>
            <person name="Hara Y"/>
            <person name="Yamaguchi K"/>
            <person name="Onimaru K"/>
            <person name="Kadota M"/>
            <person name="Koyanagi M"/>
            <person name="Keeley SD"/>
            <person name="Tatsumi K"/>
            <person name="Tanaka K"/>
            <person name="Motone F"/>
            <person name="Kageyama Y"/>
            <person name="Nozu R"/>
            <person name="Adachi N"/>
            <person name="Nishimura O"/>
            <person name="Nakagawa R"/>
            <person name="Tanegashima C"/>
            <person name="Kiyatake I"/>
            <person name="Matsumoto R"/>
            <person name="Murakumo K"/>
            <person name="Nishida K"/>
            <person name="Terakita A"/>
            <person name="Kuratani S"/>
            <person name="Sato K"/>
            <person name="Hyodo S Kuraku.S."/>
        </authorList>
    </citation>
    <scope>NUCLEOTIDE SEQUENCE [LARGE SCALE GENOMIC DNA]</scope>
</reference>
<dbReference type="OrthoDB" id="5873004at2759"/>
<accession>A0A401SNK0</accession>
<dbReference type="PANTHER" id="PTHR15729:SF13">
    <property type="entry name" value="RHO GTPASE-ACTIVATING PROTEIN 32"/>
    <property type="match status" value="1"/>
</dbReference>
<dbReference type="STRING" id="137246.A0A401SNK0"/>
<evidence type="ECO:0000313" key="3">
    <source>
        <dbReference type="Proteomes" id="UP000287033"/>
    </source>
</evidence>
<dbReference type="PANTHER" id="PTHR15729">
    <property type="entry name" value="CDC42 GTPASE-ACTIVATING PROTEIN"/>
    <property type="match status" value="1"/>
</dbReference>
<sequence>MIALVVKEKVRSADGFRPLLHFDMESAAGAGRATDDFVRLKSNSPTLEEDDYVQNLLLTLPPRDRLDWEETISAMARSADLPDLPGELPLRPCGSTASMKVKHVKKMAFTKGHFPKLAECAHFHYENVDFGSIQVSGSLYTFYTKTWLC</sequence>
<gene>
    <name evidence="2" type="ORF">chiPu_0010435</name>
</gene>
<dbReference type="GO" id="GO:0005938">
    <property type="term" value="C:cell cortex"/>
    <property type="evidence" value="ECO:0007669"/>
    <property type="project" value="TreeGrafter"/>
</dbReference>
<name>A0A401SNK0_CHIPU</name>
<evidence type="ECO:0000313" key="2">
    <source>
        <dbReference type="EMBL" id="GCC31975.1"/>
    </source>
</evidence>
<proteinExistence type="predicted"/>